<evidence type="ECO:0000313" key="2">
    <source>
        <dbReference type="Proteomes" id="UP000034595"/>
    </source>
</evidence>
<sequence length="44" mass="4886">MNLINKYKGHAGVEYIFEINSGQVPFPHGFNSQSPSFGKNIFGI</sequence>
<accession>A0A0G1MLI3</accession>
<comment type="caution">
    <text evidence="1">The sequence shown here is derived from an EMBL/GenBank/DDBJ whole genome shotgun (WGS) entry which is preliminary data.</text>
</comment>
<evidence type="ECO:0000313" key="1">
    <source>
        <dbReference type="EMBL" id="KKT81642.1"/>
    </source>
</evidence>
<dbReference type="AlphaFoldDB" id="A0A0G1MLI3"/>
<protein>
    <submittedName>
        <fullName evidence="1">Uncharacterized protein</fullName>
    </submittedName>
</protein>
<gene>
    <name evidence="1" type="ORF">UW78_C0006G0007</name>
</gene>
<dbReference type="EMBL" id="LCJQ01000006">
    <property type="protein sequence ID" value="KKT81642.1"/>
    <property type="molecule type" value="Genomic_DNA"/>
</dbReference>
<reference evidence="1 2" key="1">
    <citation type="journal article" date="2015" name="Nature">
        <title>rRNA introns, odd ribosomes, and small enigmatic genomes across a large radiation of phyla.</title>
        <authorList>
            <person name="Brown C.T."/>
            <person name="Hug L.A."/>
            <person name="Thomas B.C."/>
            <person name="Sharon I."/>
            <person name="Castelle C.J."/>
            <person name="Singh A."/>
            <person name="Wilkins M.J."/>
            <person name="Williams K.H."/>
            <person name="Banfield J.F."/>
        </authorList>
    </citation>
    <scope>NUCLEOTIDE SEQUENCE [LARGE SCALE GENOMIC DNA]</scope>
</reference>
<organism evidence="1 2">
    <name type="scientific">Candidatus Azambacteria bacterium GW2011_GWA1_44_9</name>
    <dbReference type="NCBI Taxonomy" id="1618610"/>
    <lineage>
        <taxon>Bacteria</taxon>
        <taxon>Candidatus Azamiibacteriota</taxon>
    </lineage>
</organism>
<proteinExistence type="predicted"/>
<dbReference type="Proteomes" id="UP000034595">
    <property type="component" value="Unassembled WGS sequence"/>
</dbReference>
<name>A0A0G1MLI3_9BACT</name>